<dbReference type="Proteomes" id="UP000192327">
    <property type="component" value="Unassembled WGS sequence"/>
</dbReference>
<dbReference type="InterPro" id="IPR004027">
    <property type="entry name" value="SEC_C_motif"/>
</dbReference>
<sequence>MTDTSDALPTLAAILTEHGPLSDEDIVERLSEAGITDPDAVADELLDEYSCPAAELPDGRWVWLPSLLAGRVFTHRLTTAEITHDLLNVTPDLDPITELCNYDGLRNFADGAPATIVLPDYDEALLAQRGIAGESVDASGALLLEPGTLAGLGVAAGDLVGLRLTDDGIALEPVTATADPTLGAQLAALLDADAPAYFAAVVWALCADHPSAFITAPAPLSEIVDEHGLTRHEEQLAPAGFDFARWEFENTCARLAARYRLDPDDAFVLTTLIEVHGQMARMLDMAADEGVALDGLADDEPVGGPFADILGELGSALADPLLAEILMEETTRDGRHGAAALGLFAETMEPKVPRAARVATRWLHAVAYERLGDIDGCERELLAAESMNPDWPLPLFDLARIASDRGDAETGLGLLRRAGADADHPLVHLLERHRAQPRTDVGRNEPCWCGSGRKYKKCHLGNEQLALADRVAWLYAKAQQHVLQGEWRDLVAAVGYERTRYSEDQPDDRLAEALADPLAIDAVLFEGGAFEEFLALRGGLLPDDERVLAQQWLGVERSVFDVEQVRPGRGLTLRDVRTGEVHEVTERTASRILQPGQLICARVVPTGEGMEFFGGVEPVALHERGPLIELLDTEPDPMELVAFLTRRFAPPALVNTEGDPMVICEAQIRVGDPVALAAELDECYERTETDPPQWIEFVTTDGMQRVRATLALDGDTVAVDTNSDARMDRVLVVLRGIDPALEILDETRTPIGDLKQAAAVTGDHPVAREPEDPELLAFMEQVLHEYEERWLDESIPALGGITPRQAADDPTRRGDLIRLLNSFPSGAAAGRGMDADRLRAALGLV</sequence>
<proteinExistence type="predicted"/>
<keyword evidence="2" id="KW-1185">Reference proteome</keyword>
<name>A0ABX3S4K0_9MYCO</name>
<evidence type="ECO:0008006" key="3">
    <source>
        <dbReference type="Google" id="ProtNLM"/>
    </source>
</evidence>
<dbReference type="Gene3D" id="3.10.450.50">
    <property type="match status" value="1"/>
</dbReference>
<evidence type="ECO:0000313" key="1">
    <source>
        <dbReference type="EMBL" id="ORA00797.1"/>
    </source>
</evidence>
<dbReference type="SUPFAM" id="SSF103642">
    <property type="entry name" value="Sec-C motif"/>
    <property type="match status" value="1"/>
</dbReference>
<organism evidence="1 2">
    <name type="scientific">Mycolicibacter arupensis</name>
    <dbReference type="NCBI Taxonomy" id="342002"/>
    <lineage>
        <taxon>Bacteria</taxon>
        <taxon>Bacillati</taxon>
        <taxon>Actinomycetota</taxon>
        <taxon>Actinomycetes</taxon>
        <taxon>Mycobacteriales</taxon>
        <taxon>Mycobacteriaceae</taxon>
        <taxon>Mycolicibacter</taxon>
    </lineage>
</organism>
<dbReference type="Pfam" id="PF02810">
    <property type="entry name" value="SEC-C"/>
    <property type="match status" value="1"/>
</dbReference>
<evidence type="ECO:0000313" key="2">
    <source>
        <dbReference type="Proteomes" id="UP000192327"/>
    </source>
</evidence>
<dbReference type="EMBL" id="MVHH01000003">
    <property type="protein sequence ID" value="ORA00797.1"/>
    <property type="molecule type" value="Genomic_DNA"/>
</dbReference>
<comment type="caution">
    <text evidence="1">The sequence shown here is derived from an EMBL/GenBank/DDBJ whole genome shotgun (WGS) entry which is preliminary data.</text>
</comment>
<accession>A0ABX3S4K0</accession>
<protein>
    <recommendedName>
        <fullName evidence="3">SEC-C domain-containing protein</fullName>
    </recommendedName>
</protein>
<reference evidence="1 2" key="1">
    <citation type="submission" date="2016-12" db="EMBL/GenBank/DDBJ databases">
        <title>The new phylogeny of genus Mycobacterium.</title>
        <authorList>
            <person name="Tortoli E."/>
            <person name="Trovato A."/>
            <person name="Cirillo D.M."/>
        </authorList>
    </citation>
    <scope>NUCLEOTIDE SEQUENCE [LARGE SCALE GENOMIC DNA]</scope>
    <source>
        <strain evidence="1 2">DSM 44942</strain>
    </source>
</reference>
<gene>
    <name evidence="1" type="ORF">BST15_03010</name>
</gene>
<dbReference type="RefSeq" id="WP_083070805.1">
    <property type="nucleotide sequence ID" value="NZ_JACKUJ010000044.1"/>
</dbReference>